<dbReference type="InterPro" id="IPR003439">
    <property type="entry name" value="ABC_transporter-like_ATP-bd"/>
</dbReference>
<dbReference type="STRING" id="1182545.A0A072PAW2"/>
<feature type="transmembrane region" description="Helical" evidence="10">
    <location>
        <begin position="1143"/>
        <end position="1162"/>
    </location>
</feature>
<feature type="transmembrane region" description="Helical" evidence="10">
    <location>
        <begin position="1224"/>
        <end position="1248"/>
    </location>
</feature>
<dbReference type="CDD" id="cd03232">
    <property type="entry name" value="ABCG_PDR_domain2"/>
    <property type="match status" value="1"/>
</dbReference>
<feature type="domain" description="ABC transporter" evidence="11">
    <location>
        <begin position="88"/>
        <end position="327"/>
    </location>
</feature>
<dbReference type="InterPro" id="IPR027417">
    <property type="entry name" value="P-loop_NTPase"/>
</dbReference>
<feature type="transmembrane region" description="Helical" evidence="10">
    <location>
        <begin position="1182"/>
        <end position="1212"/>
    </location>
</feature>
<dbReference type="Pfam" id="PF19055">
    <property type="entry name" value="ABC2_membrane_7"/>
    <property type="match status" value="1"/>
</dbReference>
<dbReference type="InterPro" id="IPR029481">
    <property type="entry name" value="ABC_trans_N"/>
</dbReference>
<keyword evidence="8 10" id="KW-0472">Membrane</keyword>
<dbReference type="InterPro" id="IPR017871">
    <property type="entry name" value="ABC_transporter-like_CS"/>
</dbReference>
<evidence type="ECO:0000256" key="6">
    <source>
        <dbReference type="ARBA" id="ARBA00022840"/>
    </source>
</evidence>
<dbReference type="GO" id="GO:0016020">
    <property type="term" value="C:membrane"/>
    <property type="evidence" value="ECO:0007669"/>
    <property type="project" value="UniProtKB-SubCell"/>
</dbReference>
<dbReference type="InterPro" id="IPR003593">
    <property type="entry name" value="AAA+_ATPase"/>
</dbReference>
<dbReference type="PANTHER" id="PTHR19241">
    <property type="entry name" value="ATP-BINDING CASSETTE TRANSPORTER"/>
    <property type="match status" value="1"/>
</dbReference>
<keyword evidence="3" id="KW-0813">Transport</keyword>
<evidence type="ECO:0000256" key="4">
    <source>
        <dbReference type="ARBA" id="ARBA00022692"/>
    </source>
</evidence>
<dbReference type="GO" id="GO:0016887">
    <property type="term" value="F:ATP hydrolysis activity"/>
    <property type="evidence" value="ECO:0007669"/>
    <property type="project" value="InterPro"/>
</dbReference>
<keyword evidence="6" id="KW-0067">ATP-binding</keyword>
<feature type="compositionally biased region" description="Basic and acidic residues" evidence="9">
    <location>
        <begin position="34"/>
        <end position="46"/>
    </location>
</feature>
<dbReference type="OrthoDB" id="245989at2759"/>
<feature type="transmembrane region" description="Helical" evidence="10">
    <location>
        <begin position="472"/>
        <end position="493"/>
    </location>
</feature>
<feature type="transmembrane region" description="Helical" evidence="10">
    <location>
        <begin position="579"/>
        <end position="597"/>
    </location>
</feature>
<dbReference type="SUPFAM" id="SSF52540">
    <property type="entry name" value="P-loop containing nucleoside triphosphate hydrolases"/>
    <property type="match status" value="2"/>
</dbReference>
<feature type="transmembrane region" description="Helical" evidence="10">
    <location>
        <begin position="684"/>
        <end position="705"/>
    </location>
</feature>
<evidence type="ECO:0000256" key="5">
    <source>
        <dbReference type="ARBA" id="ARBA00022741"/>
    </source>
</evidence>
<dbReference type="FunFam" id="3.40.50.300:FF:000054">
    <property type="entry name" value="ABC multidrug transporter atrF"/>
    <property type="match status" value="1"/>
</dbReference>
<evidence type="ECO:0000256" key="2">
    <source>
        <dbReference type="ARBA" id="ARBA00006012"/>
    </source>
</evidence>
<evidence type="ECO:0000256" key="10">
    <source>
        <dbReference type="SAM" id="Phobius"/>
    </source>
</evidence>
<dbReference type="Pfam" id="PF14510">
    <property type="entry name" value="ABC_trans_N"/>
    <property type="match status" value="1"/>
</dbReference>
<keyword evidence="7 10" id="KW-1133">Transmembrane helix</keyword>
<dbReference type="GeneID" id="25282328"/>
<dbReference type="HOGENOM" id="CLU_000604_35_0_1"/>
<protein>
    <submittedName>
        <fullName evidence="12">ATPase</fullName>
    </submittedName>
</protein>
<name>A0A072PAW2_9EURO</name>
<evidence type="ECO:0000256" key="7">
    <source>
        <dbReference type="ARBA" id="ARBA00022989"/>
    </source>
</evidence>
<dbReference type="InterPro" id="IPR034003">
    <property type="entry name" value="ABCG_PDR_2"/>
</dbReference>
<feature type="transmembrane region" description="Helical" evidence="10">
    <location>
        <begin position="514"/>
        <end position="540"/>
    </location>
</feature>
<dbReference type="InterPro" id="IPR010929">
    <property type="entry name" value="PDR_CDR_ABC"/>
</dbReference>
<comment type="similarity">
    <text evidence="2">Belongs to the ABC transporter superfamily. ABCG family. PDR (TC 3.A.1.205) subfamily.</text>
</comment>
<sequence length="1448" mass="163055">MAQDWNVEPLQPGHPGEVANLALALSRTTTYSHFSRDYGSSKHPTADEIEDEGSAIDPSNPRFDAYKWAKSMIETGQKKGLKQRKMSVLFQDLNIYCSNEASGFQKTVGFPLREPANIWRSILYPRAKKTIIRQFEGVLRNGIGRKIMAKEFKGEIVYNQEVDRHFPHLTVGQTLEFASYVRTPRLRVREISRKENARYLTRVVMAIFGLSHTYNTKVGNDYVRGVSGGERKRVSIAEMTLAGSPLACWDNSTRGLDAATALEFVKALRMSADLLGPCHLVAIYQASQAIYELFDKTVVLYEGREIYYGSTKSAQAYFEHMGWYCPSRQSTGDFLVAVTNKRARRARPGYEHRVPRTPDEFKNYWQSSPEYASLQKEIKAYKASYPDHARSLAEFREVRKDMQSKYMPQGSPYTISLPTQVKACTRRAYQRLWNDRTSAVTMVTSKIAMALIIGSIYYGTPETTDSFFAKGSVLFFSILFNALNAIVEVNTLYNQRPIIEKHASYAFYRPFAEALGILISEFPIKIVSVTFFCVILYFLANLKREASRFFIFLIFNLLAAVTMSCVARTIGAATKTISKALAIAGVVVLGVVIYTGFTIPRPYMHPWFAWISWINPVAYAFEGLLVNELHGIQFPCSTSSLVPSYPNLVGDTFICSVRGALPGETTVSGDAFLEVSYQYSYSHLWRNFGILWGFLAFFLAAYLTATELNSSTSSTAEVLVVRRHSASKQASSTENAAEESDVEQLVMETATAVGTGRNDDMEIRPIPQQKDVFTWRNVAYDITIKGEPRRLLDHVSGYAKPGTLTALMGVSGAGKTTLLDTLAQRISVGVISGDIFISGRSLENSFQRKMGYVQQQDLHLETSTVREALQFSAMLRRPKTISKTDKYKHVESVIDMLNMHGFSDAVVGVPGEGLNVEQRKLLSIGVELAAKPEVLIFLDEPTSGLDSQSSWAIVSLLRKLANHGQAILATIHQPSSTLFLEFDQLLFLAKGGRTVYFGNIGTNARELLDYFESRGARKSDISENPAEYMLEIIGAGASGQSRQDWASLWMQSQSYKNMNREIDRINQEVSNRPLVNDDTETDRLEFAMPFLHQLYHTSLRVFQQYWRTPTYVYGKFFLGVVSGLFIGFSFFQIDESVQGLQNAIFSNFLVLSIFSVLVQQIMPRFVTQRSLYEVRERPSKVYSWPAFLLANILAEIPYQILLGIMVFGAYYYPAFGVESSERQGLVLLFLIEFFLFASTFAHMLIAGLPDAETAGQLATVLFSLSLVFNGVMQPPDALPVFWIFMWRVSPLTYFVQGITGTAMAGRQIECSSDELSIFDPPLSQTCETYLTPFLTNAPGRLENPTTTANCSYCPLRNTDQVLAASGIYYSARWRNFGLLWAYIIFNISATIIFYYTFRVKKWSILTLKYLPAWLKACLRHAGFALQSFLVSNPKEDKKGREAQNDRLF</sequence>
<evidence type="ECO:0000313" key="13">
    <source>
        <dbReference type="Proteomes" id="UP000027920"/>
    </source>
</evidence>
<dbReference type="InterPro" id="IPR043926">
    <property type="entry name" value="ABCG_dom"/>
</dbReference>
<feature type="transmembrane region" description="Helical" evidence="10">
    <location>
        <begin position="1378"/>
        <end position="1397"/>
    </location>
</feature>
<organism evidence="12 13">
    <name type="scientific">Exophiala aquamarina CBS 119918</name>
    <dbReference type="NCBI Taxonomy" id="1182545"/>
    <lineage>
        <taxon>Eukaryota</taxon>
        <taxon>Fungi</taxon>
        <taxon>Dikarya</taxon>
        <taxon>Ascomycota</taxon>
        <taxon>Pezizomycotina</taxon>
        <taxon>Eurotiomycetes</taxon>
        <taxon>Chaetothyriomycetidae</taxon>
        <taxon>Chaetothyriales</taxon>
        <taxon>Herpotrichiellaceae</taxon>
        <taxon>Exophiala</taxon>
    </lineage>
</organism>
<evidence type="ECO:0000313" key="12">
    <source>
        <dbReference type="EMBL" id="KEF57224.1"/>
    </source>
</evidence>
<comment type="caution">
    <text evidence="12">The sequence shown here is derived from an EMBL/GenBank/DDBJ whole genome shotgun (WGS) entry which is preliminary data.</text>
</comment>
<feature type="transmembrane region" description="Helical" evidence="10">
    <location>
        <begin position="439"/>
        <end position="460"/>
    </location>
</feature>
<dbReference type="Proteomes" id="UP000027920">
    <property type="component" value="Unassembled WGS sequence"/>
</dbReference>
<comment type="subcellular location">
    <subcellularLocation>
        <location evidence="1">Membrane</location>
        <topology evidence="1">Multi-pass membrane protein</topology>
    </subcellularLocation>
</comment>
<dbReference type="InterPro" id="IPR013525">
    <property type="entry name" value="ABC2_TM"/>
</dbReference>
<feature type="transmembrane region" description="Helical" evidence="10">
    <location>
        <begin position="546"/>
        <end position="567"/>
    </location>
</feature>
<keyword evidence="13" id="KW-1185">Reference proteome</keyword>
<evidence type="ECO:0000256" key="9">
    <source>
        <dbReference type="SAM" id="MobiDB-lite"/>
    </source>
</evidence>
<dbReference type="EMBL" id="AMGV01000005">
    <property type="protein sequence ID" value="KEF57224.1"/>
    <property type="molecule type" value="Genomic_DNA"/>
</dbReference>
<dbReference type="PROSITE" id="PS00211">
    <property type="entry name" value="ABC_TRANSPORTER_1"/>
    <property type="match status" value="1"/>
</dbReference>
<dbReference type="RefSeq" id="XP_013259814.1">
    <property type="nucleotide sequence ID" value="XM_013404360.1"/>
</dbReference>
<proteinExistence type="inferred from homology"/>
<feature type="transmembrane region" description="Helical" evidence="10">
    <location>
        <begin position="1111"/>
        <end position="1131"/>
    </location>
</feature>
<evidence type="ECO:0000256" key="1">
    <source>
        <dbReference type="ARBA" id="ARBA00004141"/>
    </source>
</evidence>
<evidence type="ECO:0000256" key="3">
    <source>
        <dbReference type="ARBA" id="ARBA00022448"/>
    </source>
</evidence>
<reference evidence="12 13" key="1">
    <citation type="submission" date="2013-03" db="EMBL/GenBank/DDBJ databases">
        <title>The Genome Sequence of Exophiala aquamarina CBS 119918.</title>
        <authorList>
            <consortium name="The Broad Institute Genomics Platform"/>
            <person name="Cuomo C."/>
            <person name="de Hoog S."/>
            <person name="Gorbushina A."/>
            <person name="Walker B."/>
            <person name="Young S.K."/>
            <person name="Zeng Q."/>
            <person name="Gargeya S."/>
            <person name="Fitzgerald M."/>
            <person name="Haas B."/>
            <person name="Abouelleil A."/>
            <person name="Allen A.W."/>
            <person name="Alvarado L."/>
            <person name="Arachchi H.M."/>
            <person name="Berlin A.M."/>
            <person name="Chapman S.B."/>
            <person name="Gainer-Dewar J."/>
            <person name="Goldberg J."/>
            <person name="Griggs A."/>
            <person name="Gujja S."/>
            <person name="Hansen M."/>
            <person name="Howarth C."/>
            <person name="Imamovic A."/>
            <person name="Ireland A."/>
            <person name="Larimer J."/>
            <person name="McCowan C."/>
            <person name="Murphy C."/>
            <person name="Pearson M."/>
            <person name="Poon T.W."/>
            <person name="Priest M."/>
            <person name="Roberts A."/>
            <person name="Saif S."/>
            <person name="Shea T."/>
            <person name="Sisk P."/>
            <person name="Sykes S."/>
            <person name="Wortman J."/>
            <person name="Nusbaum C."/>
            <person name="Birren B."/>
        </authorList>
    </citation>
    <scope>NUCLEOTIDE SEQUENCE [LARGE SCALE GENOMIC DNA]</scope>
    <source>
        <strain evidence="12 13">CBS 119918</strain>
    </source>
</reference>
<dbReference type="Pfam" id="PF06422">
    <property type="entry name" value="PDR_CDR"/>
    <property type="match status" value="1"/>
</dbReference>
<feature type="transmembrane region" description="Helical" evidence="10">
    <location>
        <begin position="1254"/>
        <end position="1272"/>
    </location>
</feature>
<dbReference type="Pfam" id="PF00005">
    <property type="entry name" value="ABC_tran"/>
    <property type="match status" value="2"/>
</dbReference>
<dbReference type="Gene3D" id="3.40.50.300">
    <property type="entry name" value="P-loop containing nucleotide triphosphate hydrolases"/>
    <property type="match status" value="2"/>
</dbReference>
<dbReference type="GO" id="GO:0005524">
    <property type="term" value="F:ATP binding"/>
    <property type="evidence" value="ECO:0007669"/>
    <property type="project" value="UniProtKB-KW"/>
</dbReference>
<keyword evidence="4 10" id="KW-0812">Transmembrane</keyword>
<dbReference type="PROSITE" id="PS50893">
    <property type="entry name" value="ABC_TRANSPORTER_2"/>
    <property type="match status" value="2"/>
</dbReference>
<feature type="region of interest" description="Disordered" evidence="9">
    <location>
        <begin position="34"/>
        <end position="56"/>
    </location>
</feature>
<gene>
    <name evidence="12" type="ORF">A1O9_07414</name>
</gene>
<accession>A0A072PAW2</accession>
<dbReference type="GO" id="GO:0140359">
    <property type="term" value="F:ABC-type transporter activity"/>
    <property type="evidence" value="ECO:0007669"/>
    <property type="project" value="InterPro"/>
</dbReference>
<dbReference type="VEuPathDB" id="FungiDB:A1O9_07414"/>
<evidence type="ECO:0000256" key="8">
    <source>
        <dbReference type="ARBA" id="ARBA00023136"/>
    </source>
</evidence>
<keyword evidence="5" id="KW-0547">Nucleotide-binding</keyword>
<dbReference type="SMART" id="SM00382">
    <property type="entry name" value="AAA"/>
    <property type="match status" value="1"/>
</dbReference>
<evidence type="ECO:0000259" key="11">
    <source>
        <dbReference type="PROSITE" id="PS50893"/>
    </source>
</evidence>
<feature type="domain" description="ABC transporter" evidence="11">
    <location>
        <begin position="773"/>
        <end position="1016"/>
    </location>
</feature>
<dbReference type="Pfam" id="PF01061">
    <property type="entry name" value="ABC2_membrane"/>
    <property type="match status" value="2"/>
</dbReference>